<protein>
    <recommendedName>
        <fullName evidence="4">Small ribosomal subunit protein uS2c</fullName>
    </recommendedName>
    <alternativeName>
        <fullName evidence="5">30S ribosomal protein S2, chloroplastic</fullName>
    </alternativeName>
</protein>
<keyword evidence="3" id="KW-0687">Ribonucleoprotein</keyword>
<dbReference type="PRINTS" id="PR00395">
    <property type="entry name" value="RIBOSOMALS2"/>
</dbReference>
<gene>
    <name evidence="6" type="ORF">G4B88_015205</name>
</gene>
<keyword evidence="2" id="KW-0689">Ribosomal protein</keyword>
<dbReference type="PANTHER" id="PTHR12534">
    <property type="entry name" value="30S RIBOSOMAL PROTEIN S2 PROKARYOTIC AND ORGANELLAR"/>
    <property type="match status" value="1"/>
</dbReference>
<name>A0A7J6HBE8_CANSA</name>
<dbReference type="InterPro" id="IPR018130">
    <property type="entry name" value="Ribosomal_uS2_CS"/>
</dbReference>
<evidence type="ECO:0000313" key="7">
    <source>
        <dbReference type="Proteomes" id="UP000583929"/>
    </source>
</evidence>
<feature type="non-terminal residue" evidence="6">
    <location>
        <position position="1"/>
    </location>
</feature>
<dbReference type="GO" id="GO:0006412">
    <property type="term" value="P:translation"/>
    <property type="evidence" value="ECO:0007669"/>
    <property type="project" value="InterPro"/>
</dbReference>
<dbReference type="GO" id="GO:0003735">
    <property type="term" value="F:structural constituent of ribosome"/>
    <property type="evidence" value="ECO:0007669"/>
    <property type="project" value="InterPro"/>
</dbReference>
<organism evidence="6 7">
    <name type="scientific">Cannabis sativa</name>
    <name type="common">Hemp</name>
    <name type="synonym">Marijuana</name>
    <dbReference type="NCBI Taxonomy" id="3483"/>
    <lineage>
        <taxon>Eukaryota</taxon>
        <taxon>Viridiplantae</taxon>
        <taxon>Streptophyta</taxon>
        <taxon>Embryophyta</taxon>
        <taxon>Tracheophyta</taxon>
        <taxon>Spermatophyta</taxon>
        <taxon>Magnoliopsida</taxon>
        <taxon>eudicotyledons</taxon>
        <taxon>Gunneridae</taxon>
        <taxon>Pentapetalae</taxon>
        <taxon>rosids</taxon>
        <taxon>fabids</taxon>
        <taxon>Rosales</taxon>
        <taxon>Cannabaceae</taxon>
        <taxon>Cannabis</taxon>
    </lineage>
</organism>
<dbReference type="InterPro" id="IPR001865">
    <property type="entry name" value="Ribosomal_uS2"/>
</dbReference>
<comment type="caution">
    <text evidence="6">The sequence shown here is derived from an EMBL/GenBank/DDBJ whole genome shotgun (WGS) entry which is preliminary data.</text>
</comment>
<evidence type="ECO:0000256" key="4">
    <source>
        <dbReference type="ARBA" id="ARBA00035155"/>
    </source>
</evidence>
<keyword evidence="7" id="KW-1185">Reference proteome</keyword>
<comment type="similarity">
    <text evidence="1">Belongs to the universal ribosomal protein uS2 family.</text>
</comment>
<evidence type="ECO:0000256" key="2">
    <source>
        <dbReference type="ARBA" id="ARBA00022980"/>
    </source>
</evidence>
<dbReference type="SUPFAM" id="SSF52313">
    <property type="entry name" value="Ribosomal protein S2"/>
    <property type="match status" value="1"/>
</dbReference>
<dbReference type="Proteomes" id="UP000583929">
    <property type="component" value="Unassembled WGS sequence"/>
</dbReference>
<evidence type="ECO:0000256" key="3">
    <source>
        <dbReference type="ARBA" id="ARBA00023274"/>
    </source>
</evidence>
<evidence type="ECO:0000313" key="6">
    <source>
        <dbReference type="EMBL" id="KAF4392562.1"/>
    </source>
</evidence>
<dbReference type="EMBL" id="JAATIQ010000052">
    <property type="protein sequence ID" value="KAF4392562.1"/>
    <property type="molecule type" value="Genomic_DNA"/>
</dbReference>
<dbReference type="InterPro" id="IPR005706">
    <property type="entry name" value="Ribosomal_uS2_bac/mit/plastid"/>
</dbReference>
<dbReference type="AlphaFoldDB" id="A0A7J6HBE8"/>
<reference evidence="6 7" key="1">
    <citation type="journal article" date="2020" name="bioRxiv">
        <title>Sequence and annotation of 42 cannabis genomes reveals extensive copy number variation in cannabinoid synthesis and pathogen resistance genes.</title>
        <authorList>
            <person name="Mckernan K.J."/>
            <person name="Helbert Y."/>
            <person name="Kane L.T."/>
            <person name="Ebling H."/>
            <person name="Zhang L."/>
            <person name="Liu B."/>
            <person name="Eaton Z."/>
            <person name="Mclaughlin S."/>
            <person name="Kingan S."/>
            <person name="Baybayan P."/>
            <person name="Concepcion G."/>
            <person name="Jordan M."/>
            <person name="Riva A."/>
            <person name="Barbazuk W."/>
            <person name="Harkins T."/>
        </authorList>
    </citation>
    <scope>NUCLEOTIDE SEQUENCE [LARGE SCALE GENOMIC DNA]</scope>
    <source>
        <strain evidence="7">cv. Jamaican Lion 4</strain>
        <tissue evidence="6">Leaf</tissue>
    </source>
</reference>
<evidence type="ECO:0000256" key="1">
    <source>
        <dbReference type="ARBA" id="ARBA00006242"/>
    </source>
</evidence>
<dbReference type="PROSITE" id="PS00962">
    <property type="entry name" value="RIBOSOMAL_S2_1"/>
    <property type="match status" value="1"/>
</dbReference>
<evidence type="ECO:0000256" key="5">
    <source>
        <dbReference type="ARBA" id="ARBA00035546"/>
    </source>
</evidence>
<dbReference type="PANTHER" id="PTHR12534:SF0">
    <property type="entry name" value="SMALL RIBOSOMAL SUBUNIT PROTEIN US2M"/>
    <property type="match status" value="1"/>
</dbReference>
<sequence length="91" mass="10752">AQMVEIEIPETEIEMVELGIVELQMAEEEMWGEMTRRYWNINLEEMMEAKVHFGHGTKKWNPRMAPYISTKRKGIHIINLTRIAQFLSSVM</sequence>
<dbReference type="GO" id="GO:0005763">
    <property type="term" value="C:mitochondrial small ribosomal subunit"/>
    <property type="evidence" value="ECO:0007669"/>
    <property type="project" value="TreeGrafter"/>
</dbReference>
<dbReference type="Gene3D" id="3.40.50.10490">
    <property type="entry name" value="Glucose-6-phosphate isomerase like protein, domain 1"/>
    <property type="match status" value="1"/>
</dbReference>
<dbReference type="InterPro" id="IPR023591">
    <property type="entry name" value="Ribosomal_uS2_flav_dom_sf"/>
</dbReference>
<accession>A0A7J6HBE8</accession>
<proteinExistence type="inferred from homology"/>
<dbReference type="Pfam" id="PF00318">
    <property type="entry name" value="Ribosomal_S2"/>
    <property type="match status" value="1"/>
</dbReference>